<sequence>MEQKRVECPLDIEELGRSTWSFLHTMAAYFPSKPSQQQQSEVHHFITTFSKFYPCPHCADDFRERLKEHPVDASSRRNLSRWMCEEHNVVNRKLGKKEFNCELVDQRWRDGWKDGSCD</sequence>
<evidence type="ECO:0000313" key="9">
    <source>
        <dbReference type="RefSeq" id="XP_014671375.1"/>
    </source>
</evidence>
<dbReference type="PANTHER" id="PTHR12645">
    <property type="entry name" value="ALR/ERV"/>
    <property type="match status" value="1"/>
</dbReference>
<dbReference type="SUPFAM" id="SSF69000">
    <property type="entry name" value="FAD-dependent thiol oxidase"/>
    <property type="match status" value="1"/>
</dbReference>
<protein>
    <recommendedName>
        <fullName evidence="6">Sulfhydryl oxidase</fullName>
        <ecNumber evidence="6">1.8.3.2</ecNumber>
    </recommendedName>
</protein>
<evidence type="ECO:0000256" key="5">
    <source>
        <dbReference type="ARBA" id="ARBA00023157"/>
    </source>
</evidence>
<keyword evidence="5" id="KW-1015">Disulfide bond</keyword>
<evidence type="ECO:0000259" key="7">
    <source>
        <dbReference type="PROSITE" id="PS51324"/>
    </source>
</evidence>
<feature type="domain" description="ERV/ALR sulfhydryl oxidase" evidence="7">
    <location>
        <begin position="8"/>
        <end position="108"/>
    </location>
</feature>
<evidence type="ECO:0000256" key="2">
    <source>
        <dbReference type="ARBA" id="ARBA00022630"/>
    </source>
</evidence>
<dbReference type="InterPro" id="IPR017905">
    <property type="entry name" value="ERV/ALR_sulphydryl_oxidase"/>
</dbReference>
<dbReference type="RefSeq" id="XP_014671375.1">
    <property type="nucleotide sequence ID" value="XM_014815889.1"/>
</dbReference>
<dbReference type="PANTHER" id="PTHR12645:SF0">
    <property type="entry name" value="FAD-LINKED SULFHYDRYL OXIDASE ALR"/>
    <property type="match status" value="1"/>
</dbReference>
<evidence type="ECO:0000256" key="1">
    <source>
        <dbReference type="ARBA" id="ARBA00001974"/>
    </source>
</evidence>
<keyword evidence="8" id="KW-1185">Reference proteome</keyword>
<comment type="catalytic activity">
    <reaction evidence="6">
        <text>2 R'C(R)SH + O2 = R'C(R)S-S(R)CR' + H2O2</text>
        <dbReference type="Rhea" id="RHEA:17357"/>
        <dbReference type="ChEBI" id="CHEBI:15379"/>
        <dbReference type="ChEBI" id="CHEBI:16240"/>
        <dbReference type="ChEBI" id="CHEBI:16520"/>
        <dbReference type="ChEBI" id="CHEBI:17412"/>
        <dbReference type="EC" id="1.8.3.2"/>
    </reaction>
</comment>
<keyword evidence="2 6" id="KW-0285">Flavoprotein</keyword>
<dbReference type="InterPro" id="IPR039799">
    <property type="entry name" value="ALR/ERV"/>
</dbReference>
<dbReference type="EC" id="1.8.3.2" evidence="6"/>
<dbReference type="InterPro" id="IPR036774">
    <property type="entry name" value="ERV/ALR_sulphydryl_oxid_sf"/>
</dbReference>
<dbReference type="Gene3D" id="1.20.120.310">
    <property type="entry name" value="ERV/ALR sulfhydryl oxidase domain"/>
    <property type="match status" value="1"/>
</dbReference>
<evidence type="ECO:0000256" key="4">
    <source>
        <dbReference type="ARBA" id="ARBA00023002"/>
    </source>
</evidence>
<gene>
    <name evidence="9" type="primary">LOC106812111</name>
</gene>
<dbReference type="Proteomes" id="UP000695022">
    <property type="component" value="Unplaced"/>
</dbReference>
<name>A0ABM1EGQ4_PRICU</name>
<evidence type="ECO:0000256" key="6">
    <source>
        <dbReference type="RuleBase" id="RU371123"/>
    </source>
</evidence>
<dbReference type="Pfam" id="PF04777">
    <property type="entry name" value="Evr1_Alr"/>
    <property type="match status" value="1"/>
</dbReference>
<keyword evidence="3 6" id="KW-0274">FAD</keyword>
<accession>A0ABM1EGQ4</accession>
<keyword evidence="4 6" id="KW-0560">Oxidoreductase</keyword>
<organism evidence="8 9">
    <name type="scientific">Priapulus caudatus</name>
    <name type="common">Priapulid worm</name>
    <dbReference type="NCBI Taxonomy" id="37621"/>
    <lineage>
        <taxon>Eukaryota</taxon>
        <taxon>Metazoa</taxon>
        <taxon>Ecdysozoa</taxon>
        <taxon>Scalidophora</taxon>
        <taxon>Priapulida</taxon>
        <taxon>Priapulimorpha</taxon>
        <taxon>Priapulimorphida</taxon>
        <taxon>Priapulidae</taxon>
        <taxon>Priapulus</taxon>
    </lineage>
</organism>
<evidence type="ECO:0000256" key="3">
    <source>
        <dbReference type="ARBA" id="ARBA00022827"/>
    </source>
</evidence>
<comment type="cofactor">
    <cofactor evidence="1 6">
        <name>FAD</name>
        <dbReference type="ChEBI" id="CHEBI:57692"/>
    </cofactor>
</comment>
<dbReference type="PROSITE" id="PS51324">
    <property type="entry name" value="ERV_ALR"/>
    <property type="match status" value="1"/>
</dbReference>
<reference evidence="9" key="1">
    <citation type="submission" date="2025-08" db="UniProtKB">
        <authorList>
            <consortium name="RefSeq"/>
        </authorList>
    </citation>
    <scope>IDENTIFICATION</scope>
</reference>
<evidence type="ECO:0000313" key="8">
    <source>
        <dbReference type="Proteomes" id="UP000695022"/>
    </source>
</evidence>
<proteinExistence type="predicted"/>
<dbReference type="GeneID" id="106812111"/>